<reference evidence="1 2" key="1">
    <citation type="submission" date="2018-10" db="EMBL/GenBank/DDBJ databases">
        <title>Genome assembly for a Yunnan-Guizhou Plateau 3E fish, Anabarilius grahami (Regan), and its evolutionary and genetic applications.</title>
        <authorList>
            <person name="Jiang W."/>
        </authorList>
    </citation>
    <scope>NUCLEOTIDE SEQUENCE [LARGE SCALE GENOMIC DNA]</scope>
    <source>
        <strain evidence="1">AG-KIZ</strain>
        <tissue evidence="1">Muscle</tissue>
    </source>
</reference>
<evidence type="ECO:0000313" key="2">
    <source>
        <dbReference type="Proteomes" id="UP000281406"/>
    </source>
</evidence>
<proteinExistence type="predicted"/>
<sequence length="102" mass="12100">MCVQTTSAGEWNDWWCEEKLAFICYAEKKRQIVRLEVKSSRNVNDLAVRNHILQKILQIPMEKGLTEDAKLSWKMISGENVFQRMWYQKNYVSQTPCSKKKN</sequence>
<gene>
    <name evidence="1" type="ORF">DPX16_0431</name>
</gene>
<keyword evidence="2" id="KW-1185">Reference proteome</keyword>
<evidence type="ECO:0008006" key="3">
    <source>
        <dbReference type="Google" id="ProtNLM"/>
    </source>
</evidence>
<protein>
    <recommendedName>
        <fullName evidence="3">C-type lectin domain-containing protein</fullName>
    </recommendedName>
</protein>
<dbReference type="Proteomes" id="UP000281406">
    <property type="component" value="Unassembled WGS sequence"/>
</dbReference>
<dbReference type="AlphaFoldDB" id="A0A3N0XZS3"/>
<comment type="caution">
    <text evidence="1">The sequence shown here is derived from an EMBL/GenBank/DDBJ whole genome shotgun (WGS) entry which is preliminary data.</text>
</comment>
<accession>A0A3N0XZS3</accession>
<dbReference type="InterPro" id="IPR018378">
    <property type="entry name" value="C-type_lectin_CS"/>
</dbReference>
<dbReference type="PROSITE" id="PS00615">
    <property type="entry name" value="C_TYPE_LECTIN_1"/>
    <property type="match status" value="1"/>
</dbReference>
<dbReference type="OrthoDB" id="7357196at2759"/>
<evidence type="ECO:0000313" key="1">
    <source>
        <dbReference type="EMBL" id="ROK55994.1"/>
    </source>
</evidence>
<name>A0A3N0XZS3_ANAGA</name>
<organism evidence="1 2">
    <name type="scientific">Anabarilius grahami</name>
    <name type="common">Kanglang fish</name>
    <name type="synonym">Barilius grahami</name>
    <dbReference type="NCBI Taxonomy" id="495550"/>
    <lineage>
        <taxon>Eukaryota</taxon>
        <taxon>Metazoa</taxon>
        <taxon>Chordata</taxon>
        <taxon>Craniata</taxon>
        <taxon>Vertebrata</taxon>
        <taxon>Euteleostomi</taxon>
        <taxon>Actinopterygii</taxon>
        <taxon>Neopterygii</taxon>
        <taxon>Teleostei</taxon>
        <taxon>Ostariophysi</taxon>
        <taxon>Cypriniformes</taxon>
        <taxon>Xenocyprididae</taxon>
        <taxon>Xenocypridinae</taxon>
        <taxon>Xenocypridinae incertae sedis</taxon>
        <taxon>Anabarilius</taxon>
    </lineage>
</organism>
<dbReference type="EMBL" id="RJVU01056382">
    <property type="protein sequence ID" value="ROK55994.1"/>
    <property type="molecule type" value="Genomic_DNA"/>
</dbReference>